<dbReference type="RefSeq" id="WP_380095055.1">
    <property type="nucleotide sequence ID" value="NZ_JBHRYD010000001.1"/>
</dbReference>
<evidence type="ECO:0000256" key="5">
    <source>
        <dbReference type="ARBA" id="ARBA00022935"/>
    </source>
</evidence>
<name>A0ABV7X014_9HYPH</name>
<evidence type="ECO:0000256" key="7">
    <source>
        <dbReference type="RuleBase" id="RU003733"/>
    </source>
</evidence>
<keyword evidence="5" id="KW-0054">Arabinose catabolism</keyword>
<dbReference type="InterPro" id="IPR018483">
    <property type="entry name" value="Carb_kinase_FGGY_CS"/>
</dbReference>
<sequence>MSCVIGIDGGTESIRVHIFALDGTCLGSAAAPYPTHYPQPGWAEQSPSDWWAALGVAMHAALDAAAIPPDSVLALSLATTSCTLAMLDEQGEALAPALLWMDIRAAEAAERVRDARDALPETRRNRHGPVSAEWMLPKVLWLKEHAPDLYRRSVTICEYQDWMVLRLTGRLVGSVNTASIRWHYDTEIGGVPHDLLSALDLDDLAEKWPSEVLRPGEVVGTLTPKAAAHLGLPAGVKVVQGGADAFIGMIGAGVHQPGQVALISGSSHLQLAVSATRRNIPGLWGSYADGVYPARHIVEGGQSSSGSMIAWLARLIGRSEDLQRLNEEAETLPPGSDGLMILDHFQGGRSPRTDATSRGAIVGLSLAHTQAHLFRAAIEAVCLGTVAVLETMRAHGLPVRDMTIVGGATRSPLWLQIHADTSGLPLHVPSVTDGPGIGAAILAACGAGCFPDLDAGIASMVRIARTIEPDVGRHQIYRNLFADYFSLYPALSAWSAERQSAGQDQ</sequence>
<evidence type="ECO:0000259" key="8">
    <source>
        <dbReference type="Pfam" id="PF00370"/>
    </source>
</evidence>
<keyword evidence="2" id="KW-0547">Nucleotide-binding</keyword>
<dbReference type="PROSITE" id="PS00445">
    <property type="entry name" value="FGGY_KINASES_2"/>
    <property type="match status" value="1"/>
</dbReference>
<gene>
    <name evidence="10" type="ORF">ACFOOL_03960</name>
</gene>
<evidence type="ECO:0000313" key="11">
    <source>
        <dbReference type="Proteomes" id="UP001595613"/>
    </source>
</evidence>
<dbReference type="Gene3D" id="3.30.420.40">
    <property type="match status" value="2"/>
</dbReference>
<evidence type="ECO:0000256" key="3">
    <source>
        <dbReference type="ARBA" id="ARBA00022777"/>
    </source>
</evidence>
<dbReference type="CDD" id="cd07781">
    <property type="entry name" value="ASKHA_NBD_FGGY_L-RBK"/>
    <property type="match status" value="1"/>
</dbReference>
<dbReference type="Pfam" id="PF00370">
    <property type="entry name" value="FGGY_N"/>
    <property type="match status" value="1"/>
</dbReference>
<dbReference type="InterPro" id="IPR018484">
    <property type="entry name" value="FGGY_N"/>
</dbReference>
<dbReference type="EMBL" id="JBHRYD010000001">
    <property type="protein sequence ID" value="MFC3703909.1"/>
    <property type="molecule type" value="Genomic_DNA"/>
</dbReference>
<feature type="domain" description="Carbohydrate kinase FGGY N-terminal" evidence="8">
    <location>
        <begin position="4"/>
        <end position="251"/>
    </location>
</feature>
<dbReference type="Pfam" id="PF02782">
    <property type="entry name" value="FGGY_C"/>
    <property type="match status" value="1"/>
</dbReference>
<dbReference type="PIRSF" id="PIRSF000538">
    <property type="entry name" value="GlpK"/>
    <property type="match status" value="1"/>
</dbReference>
<dbReference type="InterPro" id="IPR005929">
    <property type="entry name" value="Ribulokinase"/>
</dbReference>
<evidence type="ECO:0000256" key="1">
    <source>
        <dbReference type="ARBA" id="ARBA00022679"/>
    </source>
</evidence>
<evidence type="ECO:0000256" key="4">
    <source>
        <dbReference type="ARBA" id="ARBA00022840"/>
    </source>
</evidence>
<accession>A0ABV7X014</accession>
<dbReference type="PANTHER" id="PTHR43435">
    <property type="entry name" value="RIBULOKINASE"/>
    <property type="match status" value="1"/>
</dbReference>
<keyword evidence="6" id="KW-0119">Carbohydrate metabolism</keyword>
<evidence type="ECO:0000256" key="6">
    <source>
        <dbReference type="ARBA" id="ARBA00023277"/>
    </source>
</evidence>
<evidence type="ECO:0000313" key="10">
    <source>
        <dbReference type="EMBL" id="MFC3703909.1"/>
    </source>
</evidence>
<organism evidence="10 11">
    <name type="scientific">Devosia honganensis</name>
    <dbReference type="NCBI Taxonomy" id="1610527"/>
    <lineage>
        <taxon>Bacteria</taxon>
        <taxon>Pseudomonadati</taxon>
        <taxon>Pseudomonadota</taxon>
        <taxon>Alphaproteobacteria</taxon>
        <taxon>Hyphomicrobiales</taxon>
        <taxon>Devosiaceae</taxon>
        <taxon>Devosia</taxon>
    </lineage>
</organism>
<evidence type="ECO:0000256" key="2">
    <source>
        <dbReference type="ARBA" id="ARBA00022741"/>
    </source>
</evidence>
<feature type="domain" description="Carbohydrate kinase FGGY C-terminal" evidence="9">
    <location>
        <begin position="261"/>
        <end position="445"/>
    </location>
</feature>
<dbReference type="InterPro" id="IPR000577">
    <property type="entry name" value="Carb_kinase_FGGY"/>
</dbReference>
<keyword evidence="11" id="KW-1185">Reference proteome</keyword>
<reference evidence="11" key="1">
    <citation type="journal article" date="2019" name="Int. J. Syst. Evol. Microbiol.">
        <title>The Global Catalogue of Microorganisms (GCM) 10K type strain sequencing project: providing services to taxonomists for standard genome sequencing and annotation.</title>
        <authorList>
            <consortium name="The Broad Institute Genomics Platform"/>
            <consortium name="The Broad Institute Genome Sequencing Center for Infectious Disease"/>
            <person name="Wu L."/>
            <person name="Ma J."/>
        </authorList>
    </citation>
    <scope>NUCLEOTIDE SEQUENCE [LARGE SCALE GENOMIC DNA]</scope>
    <source>
        <strain evidence="11">KCTC 42281</strain>
    </source>
</reference>
<proteinExistence type="inferred from homology"/>
<dbReference type="Proteomes" id="UP001595613">
    <property type="component" value="Unassembled WGS sequence"/>
</dbReference>
<dbReference type="InterPro" id="IPR043129">
    <property type="entry name" value="ATPase_NBD"/>
</dbReference>
<comment type="caution">
    <text evidence="10">The sequence shown here is derived from an EMBL/GenBank/DDBJ whole genome shotgun (WGS) entry which is preliminary data.</text>
</comment>
<keyword evidence="1 7" id="KW-0808">Transferase</keyword>
<comment type="similarity">
    <text evidence="7">Belongs to the FGGY kinase family.</text>
</comment>
<dbReference type="SUPFAM" id="SSF53067">
    <property type="entry name" value="Actin-like ATPase domain"/>
    <property type="match status" value="2"/>
</dbReference>
<dbReference type="PANTHER" id="PTHR43435:SF4">
    <property type="entry name" value="FGGY CARBOHYDRATE KINASE DOMAIN-CONTAINING PROTEIN"/>
    <property type="match status" value="1"/>
</dbReference>
<evidence type="ECO:0000259" key="9">
    <source>
        <dbReference type="Pfam" id="PF02782"/>
    </source>
</evidence>
<keyword evidence="4" id="KW-0067">ATP-binding</keyword>
<protein>
    <submittedName>
        <fullName evidence="10">Ribulokinase</fullName>
    </submittedName>
</protein>
<dbReference type="InterPro" id="IPR018485">
    <property type="entry name" value="FGGY_C"/>
</dbReference>
<keyword evidence="3 7" id="KW-0418">Kinase</keyword>